<dbReference type="Gene3D" id="6.10.140.1710">
    <property type="match status" value="1"/>
</dbReference>
<comment type="similarity">
    <text evidence="1">Belongs to the proteasome subunit p27 family.</text>
</comment>
<organism evidence="9 10">
    <name type="scientific">Adineta ricciae</name>
    <name type="common">Rotifer</name>
    <dbReference type="NCBI Taxonomy" id="249248"/>
    <lineage>
        <taxon>Eukaryota</taxon>
        <taxon>Metazoa</taxon>
        <taxon>Spiralia</taxon>
        <taxon>Gnathifera</taxon>
        <taxon>Rotifera</taxon>
        <taxon>Eurotatoria</taxon>
        <taxon>Bdelloidea</taxon>
        <taxon>Adinetida</taxon>
        <taxon>Adinetidae</taxon>
        <taxon>Adineta</taxon>
    </lineage>
</organism>
<feature type="region of interest" description="Disordered" evidence="6">
    <location>
        <begin position="87"/>
        <end position="106"/>
    </location>
</feature>
<evidence type="ECO:0000313" key="8">
    <source>
        <dbReference type="EMBL" id="CAF0998593.1"/>
    </source>
</evidence>
<evidence type="ECO:0000256" key="6">
    <source>
        <dbReference type="SAM" id="MobiDB-lite"/>
    </source>
</evidence>
<protein>
    <recommendedName>
        <fullName evidence="2">26S proteasome non-ATPase regulatory subunit 9</fullName>
    </recommendedName>
    <alternativeName>
        <fullName evidence="4">26S proteasome regulatory subunit p27</fullName>
    </alternativeName>
</protein>
<keyword evidence="5" id="KW-0175">Coiled coil</keyword>
<dbReference type="InterPro" id="IPR036034">
    <property type="entry name" value="PDZ_sf"/>
</dbReference>
<evidence type="ECO:0000256" key="4">
    <source>
        <dbReference type="ARBA" id="ARBA00030007"/>
    </source>
</evidence>
<dbReference type="Proteomes" id="UP000663852">
    <property type="component" value="Unassembled WGS sequence"/>
</dbReference>
<dbReference type="EMBL" id="CAJNOJ010000061">
    <property type="protein sequence ID" value="CAF0998593.1"/>
    <property type="molecule type" value="Genomic_DNA"/>
</dbReference>
<feature type="domain" description="PDZ" evidence="7">
    <location>
        <begin position="77"/>
        <end position="173"/>
    </location>
</feature>
<dbReference type="InterPro" id="IPR001478">
    <property type="entry name" value="PDZ"/>
</dbReference>
<evidence type="ECO:0000256" key="1">
    <source>
        <dbReference type="ARBA" id="ARBA00005256"/>
    </source>
</evidence>
<evidence type="ECO:0000313" key="9">
    <source>
        <dbReference type="EMBL" id="CAF1245281.1"/>
    </source>
</evidence>
<dbReference type="InterPro" id="IPR024958">
    <property type="entry name" value="GRASP_PDZ"/>
</dbReference>
<dbReference type="InterPro" id="IPR035269">
    <property type="entry name" value="PSMD9"/>
</dbReference>
<dbReference type="SMART" id="SM00228">
    <property type="entry name" value="PDZ"/>
    <property type="match status" value="1"/>
</dbReference>
<reference evidence="9" key="1">
    <citation type="submission" date="2021-02" db="EMBL/GenBank/DDBJ databases">
        <authorList>
            <person name="Nowell W R."/>
        </authorList>
    </citation>
    <scope>NUCLEOTIDE SEQUENCE</scope>
</reference>
<gene>
    <name evidence="8" type="ORF">EDS130_LOCUS14764</name>
    <name evidence="9" type="ORF">XAT740_LOCUS25960</name>
</gene>
<accession>A0A814ZML8</accession>
<name>A0A814ZML8_ADIRI</name>
<evidence type="ECO:0000313" key="10">
    <source>
        <dbReference type="Proteomes" id="UP000663828"/>
    </source>
</evidence>
<dbReference type="Pfam" id="PF04495">
    <property type="entry name" value="GRASP55_65"/>
    <property type="match status" value="1"/>
</dbReference>
<sequence length="201" mass="22396">MNREELLALMKQKDDIESELRELSDELKSQDNIGMTGELVDKEGYPRNDIDLVRVRQTRQRVICLQNDHKALMKQIEAGLIQVHENSANSSSNTTDVTVTTSSQTARSNKEPFLRVDIVSNESPAQAAGLHVGDYVCRIGTIRKDNFRTMQDVASLVSNSENRSITLLIERGSAKEQQTVTLIPKKWSGNGLLGCKLTPLS</sequence>
<dbReference type="OrthoDB" id="72325at2759"/>
<proteinExistence type="inferred from homology"/>
<evidence type="ECO:0000256" key="5">
    <source>
        <dbReference type="SAM" id="Coils"/>
    </source>
</evidence>
<dbReference type="Gene3D" id="2.30.42.10">
    <property type="match status" value="1"/>
</dbReference>
<keyword evidence="3" id="KW-0143">Chaperone</keyword>
<dbReference type="GO" id="GO:0070682">
    <property type="term" value="P:proteasome regulatory particle assembly"/>
    <property type="evidence" value="ECO:0007669"/>
    <property type="project" value="InterPro"/>
</dbReference>
<dbReference type="InterPro" id="IPR040815">
    <property type="entry name" value="Nas2_N"/>
</dbReference>
<dbReference type="PANTHER" id="PTHR12651">
    <property type="entry name" value="26S PROTEASOME NON-ATPASE REGULATORY SUBUNIT 9"/>
    <property type="match status" value="1"/>
</dbReference>
<evidence type="ECO:0000256" key="2">
    <source>
        <dbReference type="ARBA" id="ARBA00014937"/>
    </source>
</evidence>
<evidence type="ECO:0000256" key="3">
    <source>
        <dbReference type="ARBA" id="ARBA00023186"/>
    </source>
</evidence>
<feature type="coiled-coil region" evidence="5">
    <location>
        <begin position="6"/>
        <end position="33"/>
    </location>
</feature>
<dbReference type="Proteomes" id="UP000663828">
    <property type="component" value="Unassembled WGS sequence"/>
</dbReference>
<dbReference type="Pfam" id="PF18265">
    <property type="entry name" value="Nas2_N"/>
    <property type="match status" value="1"/>
</dbReference>
<dbReference type="EMBL" id="CAJNOR010002081">
    <property type="protein sequence ID" value="CAF1245281.1"/>
    <property type="molecule type" value="Genomic_DNA"/>
</dbReference>
<comment type="caution">
    <text evidence="9">The sequence shown here is derived from an EMBL/GenBank/DDBJ whole genome shotgun (WGS) entry which is preliminary data.</text>
</comment>
<dbReference type="FunFam" id="2.30.42.10:FF:000107">
    <property type="entry name" value="26S proteasome non-ATPase regulatory subunit 9"/>
    <property type="match status" value="1"/>
</dbReference>
<evidence type="ECO:0000259" key="7">
    <source>
        <dbReference type="SMART" id="SM00228"/>
    </source>
</evidence>
<dbReference type="GO" id="GO:0005634">
    <property type="term" value="C:nucleus"/>
    <property type="evidence" value="ECO:0007669"/>
    <property type="project" value="TreeGrafter"/>
</dbReference>
<dbReference type="AlphaFoldDB" id="A0A814ZML8"/>
<dbReference type="SUPFAM" id="SSF50156">
    <property type="entry name" value="PDZ domain-like"/>
    <property type="match status" value="1"/>
</dbReference>
<dbReference type="PANTHER" id="PTHR12651:SF1">
    <property type="entry name" value="26S PROTEASOME NON-ATPASE REGULATORY SUBUNIT 9"/>
    <property type="match status" value="1"/>
</dbReference>
<keyword evidence="10" id="KW-1185">Reference proteome</keyword>
<dbReference type="GO" id="GO:0005737">
    <property type="term" value="C:cytoplasm"/>
    <property type="evidence" value="ECO:0007669"/>
    <property type="project" value="TreeGrafter"/>
</dbReference>